<accession>A0A232LSD4</accession>
<dbReference type="Proteomes" id="UP000243515">
    <property type="component" value="Unassembled WGS sequence"/>
</dbReference>
<gene>
    <name evidence="1" type="ORF">Egran_05192</name>
</gene>
<dbReference type="AlphaFoldDB" id="A0A232LSD4"/>
<reference evidence="1 2" key="1">
    <citation type="journal article" date="2015" name="Environ. Microbiol.">
        <title>Metagenome sequence of Elaphomyces granulatus from sporocarp tissue reveals Ascomycota ectomycorrhizal fingerprints of genome expansion and a Proteobacteria-rich microbiome.</title>
        <authorList>
            <person name="Quandt C.A."/>
            <person name="Kohler A."/>
            <person name="Hesse C.N."/>
            <person name="Sharpton T.J."/>
            <person name="Martin F."/>
            <person name="Spatafora J.W."/>
        </authorList>
    </citation>
    <scope>NUCLEOTIDE SEQUENCE [LARGE SCALE GENOMIC DNA]</scope>
    <source>
        <strain evidence="1 2">OSC145934</strain>
    </source>
</reference>
<dbReference type="EMBL" id="NPHW01005166">
    <property type="protein sequence ID" value="OXV07042.1"/>
    <property type="molecule type" value="Genomic_DNA"/>
</dbReference>
<comment type="caution">
    <text evidence="1">The sequence shown here is derived from an EMBL/GenBank/DDBJ whole genome shotgun (WGS) entry which is preliminary data.</text>
</comment>
<proteinExistence type="predicted"/>
<keyword evidence="2" id="KW-1185">Reference proteome</keyword>
<name>A0A232LSD4_9EURO</name>
<dbReference type="OrthoDB" id="4525044at2759"/>
<sequence length="196" mass="22508">MPTEVHDCHQEWVRDEMAGWLNLGLLTFDEFRYLRTRVGTTIDFLYPPYAGSRKEPDLLIRPDNQRLPVLVIETGWSESTSRLMSDMNLWLVGGNGAVKVTIILKWQKISNTNQVRGTAEFYTLDTNGIPIMRQREPIFPAPPQQAQSQEFRFTRRILFGTNIFPGRNPNDVLTLRLDHLRVVARDALSLMGLIPA</sequence>
<evidence type="ECO:0000313" key="2">
    <source>
        <dbReference type="Proteomes" id="UP000243515"/>
    </source>
</evidence>
<evidence type="ECO:0000313" key="1">
    <source>
        <dbReference type="EMBL" id="OXV07042.1"/>
    </source>
</evidence>
<protein>
    <submittedName>
        <fullName evidence="1">Uncharacterized protein</fullName>
    </submittedName>
</protein>
<organism evidence="1 2">
    <name type="scientific">Elaphomyces granulatus</name>
    <dbReference type="NCBI Taxonomy" id="519963"/>
    <lineage>
        <taxon>Eukaryota</taxon>
        <taxon>Fungi</taxon>
        <taxon>Dikarya</taxon>
        <taxon>Ascomycota</taxon>
        <taxon>Pezizomycotina</taxon>
        <taxon>Eurotiomycetes</taxon>
        <taxon>Eurotiomycetidae</taxon>
        <taxon>Eurotiales</taxon>
        <taxon>Elaphomycetaceae</taxon>
        <taxon>Elaphomyces</taxon>
    </lineage>
</organism>